<comment type="subcellular location">
    <subcellularLocation>
        <location evidence="1 6">Cytoplasmic vesicle membrane</location>
        <topology evidence="1 6">Peripheral membrane protein</topology>
        <orientation evidence="1 6">Cytoplasmic side</orientation>
    </subcellularLocation>
    <subcellularLocation>
        <location evidence="6">Membrane</location>
        <location evidence="6">Coated pit</location>
        <topology evidence="6">Peripheral membrane protein</topology>
        <orientation evidence="6">Cytoplasmic side</orientation>
    </subcellularLocation>
    <text evidence="6">Cytoplasmic face of coated pits and vesicles.</text>
</comment>
<reference evidence="8 9" key="1">
    <citation type="journal article" date="2016" name="Mol. Biol. Evol.">
        <title>Genome-Wide Survey of Gut Fungi (Harpellales) Reveals the First Horizontally Transferred Ubiquitin Gene from a Mosquito Host.</title>
        <authorList>
            <person name="Wang Y."/>
            <person name="White M.M."/>
            <person name="Kvist S."/>
            <person name="Moncalvo J.M."/>
        </authorList>
    </citation>
    <scope>NUCLEOTIDE SEQUENCE [LARGE SCALE GENOMIC DNA]</scope>
    <source>
        <strain evidence="8 9">ALG-7-W6</strain>
    </source>
</reference>
<evidence type="ECO:0000256" key="3">
    <source>
        <dbReference type="ARBA" id="ARBA00023136"/>
    </source>
</evidence>
<evidence type="ECO:0000256" key="2">
    <source>
        <dbReference type="ARBA" id="ARBA00005263"/>
    </source>
</evidence>
<evidence type="ECO:0000313" key="9">
    <source>
        <dbReference type="Proteomes" id="UP000187455"/>
    </source>
</evidence>
<dbReference type="AlphaFoldDB" id="A0A1R0GS70"/>
<keyword evidence="9" id="KW-1185">Reference proteome</keyword>
<dbReference type="OrthoDB" id="5555443at2759"/>
<evidence type="ECO:0000256" key="6">
    <source>
        <dbReference type="RuleBase" id="RU363137"/>
    </source>
</evidence>
<sequence>MAEEYEKNLLKMERDLLGDDADMFQSPSMASTSDFGNFEGPSSTAAVPAATPSIDGFNAFEVGNLAENFKSLKSPQNNMDIEYLPKTYQVPETSEFLNQWEIKIKEVISERDRESEEKAKRTQEKATADLDKFYDDYNEKKKQMMVENEANQEGQYQHINSGSLWEQVSRQIGLVNKSLEIQDNFIHKTEQKDQSISGTNPIGGYPGQRSNIAQKEPAPSFDGSEIMVSLISDFASGIGPKMTA</sequence>
<name>A0A1R0GS70_9FUNG</name>
<comment type="similarity">
    <text evidence="2 6">Belongs to the clathrin light chain family.</text>
</comment>
<dbReference type="GO" id="GO:0030130">
    <property type="term" value="C:clathrin coat of trans-Golgi network vesicle"/>
    <property type="evidence" value="ECO:0007669"/>
    <property type="project" value="InterPro"/>
</dbReference>
<comment type="function">
    <text evidence="6">Clathrin is the major protein of the polyhedral coat of coated pits and vesicles.</text>
</comment>
<proteinExistence type="inferred from homology"/>
<organism evidence="8 9">
    <name type="scientific">Smittium mucronatum</name>
    <dbReference type="NCBI Taxonomy" id="133383"/>
    <lineage>
        <taxon>Eukaryota</taxon>
        <taxon>Fungi</taxon>
        <taxon>Fungi incertae sedis</taxon>
        <taxon>Zoopagomycota</taxon>
        <taxon>Kickxellomycotina</taxon>
        <taxon>Harpellomycetes</taxon>
        <taxon>Harpellales</taxon>
        <taxon>Legeriomycetaceae</taxon>
        <taxon>Smittium</taxon>
    </lineage>
</organism>
<keyword evidence="5 6" id="KW-0968">Cytoplasmic vesicle</keyword>
<dbReference type="STRING" id="133383.A0A1R0GS70"/>
<dbReference type="GO" id="GO:0016192">
    <property type="term" value="P:vesicle-mediated transport"/>
    <property type="evidence" value="ECO:0007669"/>
    <property type="project" value="InterPro"/>
</dbReference>
<evidence type="ECO:0000256" key="4">
    <source>
        <dbReference type="ARBA" id="ARBA00023176"/>
    </source>
</evidence>
<comment type="caution">
    <text evidence="8">The sequence shown here is derived from an EMBL/GenBank/DDBJ whole genome shotgun (WGS) entry which is preliminary data.</text>
</comment>
<feature type="region of interest" description="Disordered" evidence="7">
    <location>
        <begin position="21"/>
        <end position="46"/>
    </location>
</feature>
<dbReference type="InterPro" id="IPR000996">
    <property type="entry name" value="Clathrin_L-chain"/>
</dbReference>
<feature type="region of interest" description="Disordered" evidence="7">
    <location>
        <begin position="189"/>
        <end position="219"/>
    </location>
</feature>
<evidence type="ECO:0000256" key="5">
    <source>
        <dbReference type="ARBA" id="ARBA00023329"/>
    </source>
</evidence>
<protein>
    <recommendedName>
        <fullName evidence="6">Clathrin light chain</fullName>
    </recommendedName>
</protein>
<evidence type="ECO:0000256" key="1">
    <source>
        <dbReference type="ARBA" id="ARBA00004180"/>
    </source>
</evidence>
<dbReference type="GO" id="GO:0006886">
    <property type="term" value="P:intracellular protein transport"/>
    <property type="evidence" value="ECO:0007669"/>
    <property type="project" value="InterPro"/>
</dbReference>
<evidence type="ECO:0000256" key="7">
    <source>
        <dbReference type="SAM" id="MobiDB-lite"/>
    </source>
</evidence>
<keyword evidence="3 6" id="KW-0472">Membrane</keyword>
<feature type="compositionally biased region" description="Polar residues" evidence="7">
    <location>
        <begin position="25"/>
        <end position="35"/>
    </location>
</feature>
<dbReference type="Pfam" id="PF01086">
    <property type="entry name" value="Clathrin_lg_ch"/>
    <property type="match status" value="1"/>
</dbReference>
<dbReference type="Proteomes" id="UP000187455">
    <property type="component" value="Unassembled WGS sequence"/>
</dbReference>
<accession>A0A1R0GS70</accession>
<dbReference type="GO" id="GO:0005198">
    <property type="term" value="F:structural molecule activity"/>
    <property type="evidence" value="ECO:0007669"/>
    <property type="project" value="InterPro"/>
</dbReference>
<gene>
    <name evidence="8" type="ORF">AYI68_g6196</name>
</gene>
<dbReference type="GO" id="GO:0030132">
    <property type="term" value="C:clathrin coat of coated pit"/>
    <property type="evidence" value="ECO:0007669"/>
    <property type="project" value="InterPro"/>
</dbReference>
<dbReference type="EMBL" id="LSSL01004134">
    <property type="protein sequence ID" value="OLY79730.1"/>
    <property type="molecule type" value="Genomic_DNA"/>
</dbReference>
<keyword evidence="4 6" id="KW-0168">Coated pit</keyword>
<evidence type="ECO:0000313" key="8">
    <source>
        <dbReference type="EMBL" id="OLY79730.1"/>
    </source>
</evidence>